<evidence type="ECO:0000259" key="3">
    <source>
        <dbReference type="PROSITE" id="PS00022"/>
    </source>
</evidence>
<feature type="compositionally biased region" description="Low complexity" evidence="1">
    <location>
        <begin position="137"/>
        <end position="172"/>
    </location>
</feature>
<feature type="compositionally biased region" description="Low complexity" evidence="1">
    <location>
        <begin position="1"/>
        <end position="22"/>
    </location>
</feature>
<feature type="region of interest" description="Disordered" evidence="1">
    <location>
        <begin position="366"/>
        <end position="398"/>
    </location>
</feature>
<name>A0ABR3YLQ8_9PEZI</name>
<evidence type="ECO:0000313" key="4">
    <source>
        <dbReference type="EMBL" id="KAL1888319.1"/>
    </source>
</evidence>
<feature type="transmembrane region" description="Helical" evidence="2">
    <location>
        <begin position="547"/>
        <end position="571"/>
    </location>
</feature>
<dbReference type="PANTHER" id="PTHR17178">
    <property type="entry name" value="SECRETORY GRANULE PROTEOGLYCAN CORE PROTEIN"/>
    <property type="match status" value="1"/>
</dbReference>
<feature type="domain" description="EGF-like" evidence="3">
    <location>
        <begin position="612"/>
        <end position="623"/>
    </location>
</feature>
<feature type="region of interest" description="Disordered" evidence="1">
    <location>
        <begin position="1"/>
        <end position="351"/>
    </location>
</feature>
<keyword evidence="5" id="KW-1185">Reference proteome</keyword>
<accession>A0ABR3YLQ8</accession>
<feature type="compositionally biased region" description="Basic and acidic residues" evidence="1">
    <location>
        <begin position="440"/>
        <end position="451"/>
    </location>
</feature>
<feature type="compositionally biased region" description="Pro residues" evidence="1">
    <location>
        <begin position="69"/>
        <end position="86"/>
    </location>
</feature>
<evidence type="ECO:0000256" key="1">
    <source>
        <dbReference type="SAM" id="MobiDB-lite"/>
    </source>
</evidence>
<evidence type="ECO:0000256" key="2">
    <source>
        <dbReference type="SAM" id="Phobius"/>
    </source>
</evidence>
<feature type="compositionally biased region" description="Basic and acidic residues" evidence="1">
    <location>
        <begin position="127"/>
        <end position="136"/>
    </location>
</feature>
<feature type="region of interest" description="Disordered" evidence="1">
    <location>
        <begin position="439"/>
        <end position="460"/>
    </location>
</feature>
<gene>
    <name evidence="4" type="ORF">Sste5346_009644</name>
</gene>
<keyword evidence="2" id="KW-0472">Membrane</keyword>
<keyword evidence="2" id="KW-1133">Transmembrane helix</keyword>
<feature type="compositionally biased region" description="Basic and acidic residues" evidence="1">
    <location>
        <begin position="286"/>
        <end position="296"/>
    </location>
</feature>
<proteinExistence type="predicted"/>
<feature type="compositionally biased region" description="Polar residues" evidence="1">
    <location>
        <begin position="374"/>
        <end position="383"/>
    </location>
</feature>
<feature type="compositionally biased region" description="Pro residues" evidence="1">
    <location>
        <begin position="173"/>
        <end position="196"/>
    </location>
</feature>
<feature type="compositionally biased region" description="Low complexity" evidence="1">
    <location>
        <begin position="785"/>
        <end position="802"/>
    </location>
</feature>
<comment type="caution">
    <text evidence="4">The sequence shown here is derived from an EMBL/GenBank/DDBJ whole genome shotgun (WGS) entry which is preliminary data.</text>
</comment>
<sequence length="913" mass="94990">MAQTAQSQQQQQQQPKQQSSPPRFDQSSRIPISRPVPAPQWPLAGPLAAPSNLNGNGNRNGPANDAEPYRPPPGRSQVPQRPPRPSRVPSILDSSKIQDPMPTVFAAYNAANQSEGDSSSNLQVPDSRSKSNRESDLSMTQQSSASSMSRNSTVSSVGSIPDFPVPVAQPVAIPVPAPVAAMPPPRRSVNLGPPPSARRGASSFYSNASYVSPIPEESPRSRSHASFASSAAMPDNWGSTSSLAMSPNYPDATSFYEDIPEESRESSNASGYGDEDGSRSGAGSADGDRDVDEKHLVRSASIGKRGKAALVTTGAKGDVNSGASPFREGTGFLDASSSSSGLTGQTGKATAGSRLTADSILNAYDAATAPDPSNPSRRLSVSPQPGLDFGGPARPYNRLSAIRRPPKLDIDAVRKAEARGSLTSLPDLIRRATRLAASLDKGRRPASRLDELNMSPGMDGRNLRASEIDAEKHQSGLSDMLAAFPPPAQAQRRSFRQSLREQVGSWPLPLNNYNNSRLSGRPMDAESISDLTDLKNQRNGKRRCCGLPLWGFVLVVIVVLIIIAAAVVIPLEFFVIRKQNSGNNSALAKCQAQITCANGGTNFVSNQGICSCICTNDFTGFDCSVAGDNGCTTTTVTSSATSSSISNVTLGNALPRLIEQAQQNFSISLSGTQILSVFSSGNLSCVAENALVTFNGETIRQSSSGSTVVDAFLVDGGDSALDNVSVVDGVAIVTVTVEATPANAKRGNTILTASGAASAGNPDQVFPTQSGTTLTISTQITPSIVSPTSTTTVTTTFTPSPTSGGGGGSGTATSSGATASASSLFKVTEDVLDFARVAVLFILQEDTLEHAELAQSTLQRFFTQASASSLTNGKGVSVDKATNVTLGNSNSVNLVQFQVNAANTLAGVGISSS</sequence>
<dbReference type="InterPro" id="IPR000742">
    <property type="entry name" value="EGF"/>
</dbReference>
<dbReference type="Proteomes" id="UP001583186">
    <property type="component" value="Unassembled WGS sequence"/>
</dbReference>
<evidence type="ECO:0000313" key="5">
    <source>
        <dbReference type="Proteomes" id="UP001583186"/>
    </source>
</evidence>
<dbReference type="PANTHER" id="PTHR17178:SF0">
    <property type="entry name" value="SERGLYCIN"/>
    <property type="match status" value="1"/>
</dbReference>
<reference evidence="4 5" key="1">
    <citation type="journal article" date="2024" name="IMA Fungus">
        <title>IMA Genome - F19 : A genome assembly and annotation guide to empower mycologists, including annotated draft genome sequences of Ceratocystis pirilliformis, Diaporthe australafricana, Fusarium ophioides, Paecilomyces lecythidis, and Sporothrix stenoceras.</title>
        <authorList>
            <person name="Aylward J."/>
            <person name="Wilson A.M."/>
            <person name="Visagie C.M."/>
            <person name="Spraker J."/>
            <person name="Barnes I."/>
            <person name="Buitendag C."/>
            <person name="Ceriani C."/>
            <person name="Del Mar Angel L."/>
            <person name="du Plessis D."/>
            <person name="Fuchs T."/>
            <person name="Gasser K."/>
            <person name="Kramer D."/>
            <person name="Li W."/>
            <person name="Munsamy K."/>
            <person name="Piso A."/>
            <person name="Price J.L."/>
            <person name="Sonnekus B."/>
            <person name="Thomas C."/>
            <person name="van der Nest A."/>
            <person name="van Dijk A."/>
            <person name="van Heerden A."/>
            <person name="van Vuuren N."/>
            <person name="Yilmaz N."/>
            <person name="Duong T.A."/>
            <person name="van der Merwe N.A."/>
            <person name="Wingfield M.J."/>
            <person name="Wingfield B.D."/>
        </authorList>
    </citation>
    <scope>NUCLEOTIDE SEQUENCE [LARGE SCALE GENOMIC DNA]</scope>
    <source>
        <strain evidence="4 5">CMW 5346</strain>
    </source>
</reference>
<keyword evidence="2" id="KW-0812">Transmembrane</keyword>
<protein>
    <recommendedName>
        <fullName evidence="3">EGF-like domain-containing protein</fullName>
    </recommendedName>
</protein>
<feature type="region of interest" description="Disordered" evidence="1">
    <location>
        <begin position="785"/>
        <end position="814"/>
    </location>
</feature>
<feature type="compositionally biased region" description="Polar residues" evidence="1">
    <location>
        <begin position="51"/>
        <end position="61"/>
    </location>
</feature>
<dbReference type="PROSITE" id="PS00022">
    <property type="entry name" value="EGF_1"/>
    <property type="match status" value="1"/>
</dbReference>
<organism evidence="4 5">
    <name type="scientific">Sporothrix stenoceras</name>
    <dbReference type="NCBI Taxonomy" id="5173"/>
    <lineage>
        <taxon>Eukaryota</taxon>
        <taxon>Fungi</taxon>
        <taxon>Dikarya</taxon>
        <taxon>Ascomycota</taxon>
        <taxon>Pezizomycotina</taxon>
        <taxon>Sordariomycetes</taxon>
        <taxon>Sordariomycetidae</taxon>
        <taxon>Ophiostomatales</taxon>
        <taxon>Ophiostomataceae</taxon>
        <taxon>Sporothrix</taxon>
    </lineage>
</organism>
<dbReference type="EMBL" id="JAWCUI010000095">
    <property type="protein sequence ID" value="KAL1888319.1"/>
    <property type="molecule type" value="Genomic_DNA"/>
</dbReference>
<feature type="compositionally biased region" description="Polar residues" evidence="1">
    <location>
        <begin position="110"/>
        <end position="126"/>
    </location>
</feature>